<proteinExistence type="predicted"/>
<protein>
    <submittedName>
        <fullName evidence="1">Uncharacterized protein</fullName>
    </submittedName>
</protein>
<name>A0A382NRU4_9ZZZZ</name>
<evidence type="ECO:0000313" key="1">
    <source>
        <dbReference type="EMBL" id="SVC63899.1"/>
    </source>
</evidence>
<dbReference type="EMBL" id="UINC01102347">
    <property type="protein sequence ID" value="SVC63899.1"/>
    <property type="molecule type" value="Genomic_DNA"/>
</dbReference>
<feature type="non-terminal residue" evidence="1">
    <location>
        <position position="53"/>
    </location>
</feature>
<dbReference type="AlphaFoldDB" id="A0A382NRU4"/>
<accession>A0A382NRU4</accession>
<organism evidence="1">
    <name type="scientific">marine metagenome</name>
    <dbReference type="NCBI Taxonomy" id="408172"/>
    <lineage>
        <taxon>unclassified sequences</taxon>
        <taxon>metagenomes</taxon>
        <taxon>ecological metagenomes</taxon>
    </lineage>
</organism>
<reference evidence="1" key="1">
    <citation type="submission" date="2018-05" db="EMBL/GenBank/DDBJ databases">
        <authorList>
            <person name="Lanie J.A."/>
            <person name="Ng W.-L."/>
            <person name="Kazmierczak K.M."/>
            <person name="Andrzejewski T.M."/>
            <person name="Davidsen T.M."/>
            <person name="Wayne K.J."/>
            <person name="Tettelin H."/>
            <person name="Glass J.I."/>
            <person name="Rusch D."/>
            <person name="Podicherti R."/>
            <person name="Tsui H.-C.T."/>
            <person name="Winkler M.E."/>
        </authorList>
    </citation>
    <scope>NUCLEOTIDE SEQUENCE</scope>
</reference>
<sequence>MSPVRFLLIIISLMALQSAWALDLNLPTLLAEPTTVFKAEAFAEGDDSDTWHF</sequence>
<gene>
    <name evidence="1" type="ORF">METZ01_LOCUS316753</name>
</gene>